<dbReference type="InterPro" id="IPR027417">
    <property type="entry name" value="P-loop_NTPase"/>
</dbReference>
<proteinExistence type="predicted"/>
<feature type="coiled-coil region" evidence="2">
    <location>
        <begin position="162"/>
        <end position="189"/>
    </location>
</feature>
<gene>
    <name evidence="4" type="ORF">SBRCBS47491_002941</name>
</gene>
<dbReference type="PANTHER" id="PTHR10039:SF5">
    <property type="entry name" value="NACHT DOMAIN-CONTAINING PROTEIN"/>
    <property type="match status" value="1"/>
</dbReference>
<dbReference type="Proteomes" id="UP001642406">
    <property type="component" value="Unassembled WGS sequence"/>
</dbReference>
<evidence type="ECO:0000313" key="4">
    <source>
        <dbReference type="EMBL" id="CAK7216772.1"/>
    </source>
</evidence>
<evidence type="ECO:0000259" key="3">
    <source>
        <dbReference type="Pfam" id="PF24883"/>
    </source>
</evidence>
<dbReference type="SUPFAM" id="SSF52540">
    <property type="entry name" value="P-loop containing nucleoside triphosphate hydrolases"/>
    <property type="match status" value="1"/>
</dbReference>
<dbReference type="InterPro" id="IPR056884">
    <property type="entry name" value="NPHP3-like_N"/>
</dbReference>
<organism evidence="4 5">
    <name type="scientific">Sporothrix bragantina</name>
    <dbReference type="NCBI Taxonomy" id="671064"/>
    <lineage>
        <taxon>Eukaryota</taxon>
        <taxon>Fungi</taxon>
        <taxon>Dikarya</taxon>
        <taxon>Ascomycota</taxon>
        <taxon>Pezizomycotina</taxon>
        <taxon>Sordariomycetes</taxon>
        <taxon>Sordariomycetidae</taxon>
        <taxon>Ophiostomatales</taxon>
        <taxon>Ophiostomataceae</taxon>
        <taxon>Sporothrix</taxon>
    </lineage>
</organism>
<keyword evidence="1" id="KW-0677">Repeat</keyword>
<dbReference type="EMBL" id="CAWUHC010000018">
    <property type="protein sequence ID" value="CAK7216772.1"/>
    <property type="molecule type" value="Genomic_DNA"/>
</dbReference>
<evidence type="ECO:0000256" key="2">
    <source>
        <dbReference type="SAM" id="Coils"/>
    </source>
</evidence>
<protein>
    <recommendedName>
        <fullName evidence="3">Nephrocystin 3-like N-terminal domain-containing protein</fullName>
    </recommendedName>
</protein>
<accession>A0ABP0BAY8</accession>
<name>A0ABP0BAY8_9PEZI</name>
<comment type="caution">
    <text evidence="4">The sequence shown here is derived from an EMBL/GenBank/DDBJ whole genome shotgun (WGS) entry which is preliminary data.</text>
</comment>
<dbReference type="Gene3D" id="3.40.50.300">
    <property type="entry name" value="P-loop containing nucleotide triphosphate hydrolases"/>
    <property type="match status" value="1"/>
</dbReference>
<feature type="domain" description="Nephrocystin 3-like N-terminal" evidence="3">
    <location>
        <begin position="292"/>
        <end position="473"/>
    </location>
</feature>
<evidence type="ECO:0000313" key="5">
    <source>
        <dbReference type="Proteomes" id="UP001642406"/>
    </source>
</evidence>
<keyword evidence="2" id="KW-0175">Coiled coil</keyword>
<evidence type="ECO:0000256" key="1">
    <source>
        <dbReference type="ARBA" id="ARBA00022737"/>
    </source>
</evidence>
<dbReference type="Pfam" id="PF24883">
    <property type="entry name" value="NPHP3_N"/>
    <property type="match status" value="1"/>
</dbReference>
<sequence length="596" mass="66599">MDPLTALGLASNIIQFADFALKIITSSAEIASEAAGATAHNLLSDEPTPEAPMQPDYAHGKAIRPHIVAVQQIAADCNVVCVELLYAVQGLRVKKTASNRRLRSLGIALKSVMKAKKIAALEEQLRRFQELLALHFFPLLNERQTHMSGVLWRLENQNYSSASEQSTRLTKLSSQLDELQQQVRALSSKKDSSAPQAKSKNATIFCPTTEDIQALGKVLDGLSLAEKDLTIAAKVQYLLRSLNFSTRAYRHEAIPEAHQTTFEWVFSNQMYARIPDAGSDATTKTTETPSNLLAWLKSGRGTFWVSGKAGSGKSTLMKFIAGHDKTRRALQRGNSASGAQKLKMIIASHYFWSAGTSMQKSLKGLLQELVYDVLRHCPELAPQIFPDRWQRIVTSESWTDVTMNSSQLGDDNMWTIKELEQGLLQIANHPALPVRCCFFIDGLDEYSGDHIELCQILKNLAISDNVKCCVSSRPWNVFEDAFGSSSGEDAAFLRVHELTYDDISCFARSRLRNNVRWREMGISDTQAEELACYITEHAKGVFLWVFLVTKSLREGVIDGDTFNDLKRRLNAVPTELEPYFKHMLDRVDATNHCYMA</sequence>
<dbReference type="PANTHER" id="PTHR10039">
    <property type="entry name" value="AMELOGENIN"/>
    <property type="match status" value="1"/>
</dbReference>
<reference evidence="4 5" key="1">
    <citation type="submission" date="2024-01" db="EMBL/GenBank/DDBJ databases">
        <authorList>
            <person name="Allen C."/>
            <person name="Tagirdzhanova G."/>
        </authorList>
    </citation>
    <scope>NUCLEOTIDE SEQUENCE [LARGE SCALE GENOMIC DNA]</scope>
</reference>
<keyword evidence="5" id="KW-1185">Reference proteome</keyword>